<accession>A0ABT0DC41</accession>
<evidence type="ECO:0000313" key="2">
    <source>
        <dbReference type="Proteomes" id="UP001203284"/>
    </source>
</evidence>
<dbReference type="EMBL" id="JALKCH010000006">
    <property type="protein sequence ID" value="MCK0197527.1"/>
    <property type="molecule type" value="Genomic_DNA"/>
</dbReference>
<gene>
    <name evidence="1" type="ORF">MWN34_11435</name>
</gene>
<name>A0ABT0DC41_9HYPH</name>
<evidence type="ECO:0000313" key="1">
    <source>
        <dbReference type="EMBL" id="MCK0197527.1"/>
    </source>
</evidence>
<proteinExistence type="predicted"/>
<comment type="caution">
    <text evidence="1">The sequence shown here is derived from an EMBL/GenBank/DDBJ whole genome shotgun (WGS) entry which is preliminary data.</text>
</comment>
<reference evidence="1 2" key="1">
    <citation type="submission" date="2022-04" db="EMBL/GenBank/DDBJ databases">
        <authorList>
            <person name="Grouzdev D.S."/>
            <person name="Pantiukh K.S."/>
            <person name="Krutkina M.S."/>
        </authorList>
    </citation>
    <scope>NUCLEOTIDE SEQUENCE [LARGE SCALE GENOMIC DNA]</scope>
    <source>
        <strain evidence="1 2">6x-1</strain>
    </source>
</reference>
<sequence>MAVFFVTYELGASTREPALLAAIKQMPWTQLTEHAFAVATSESDEDLFDRLHEFVDDGDSLYLAVMKMPYRGIGHREVNYWLEKHLRW</sequence>
<dbReference type="RefSeq" id="WP_247029322.1">
    <property type="nucleotide sequence ID" value="NZ_JALKCH010000006.1"/>
</dbReference>
<organism evidence="1 2">
    <name type="scientific">Ancylobacter crimeensis</name>
    <dbReference type="NCBI Taxonomy" id="2579147"/>
    <lineage>
        <taxon>Bacteria</taxon>
        <taxon>Pseudomonadati</taxon>
        <taxon>Pseudomonadota</taxon>
        <taxon>Alphaproteobacteria</taxon>
        <taxon>Hyphomicrobiales</taxon>
        <taxon>Xanthobacteraceae</taxon>
        <taxon>Ancylobacter</taxon>
    </lineage>
</organism>
<keyword evidence="2" id="KW-1185">Reference proteome</keyword>
<dbReference type="Proteomes" id="UP001203284">
    <property type="component" value="Unassembled WGS sequence"/>
</dbReference>
<protein>
    <submittedName>
        <fullName evidence="1">Uncharacterized protein</fullName>
    </submittedName>
</protein>